<organism evidence="1 2">
    <name type="scientific">Dendrolimus kikuchii</name>
    <dbReference type="NCBI Taxonomy" id="765133"/>
    <lineage>
        <taxon>Eukaryota</taxon>
        <taxon>Metazoa</taxon>
        <taxon>Ecdysozoa</taxon>
        <taxon>Arthropoda</taxon>
        <taxon>Hexapoda</taxon>
        <taxon>Insecta</taxon>
        <taxon>Pterygota</taxon>
        <taxon>Neoptera</taxon>
        <taxon>Endopterygota</taxon>
        <taxon>Lepidoptera</taxon>
        <taxon>Glossata</taxon>
        <taxon>Ditrysia</taxon>
        <taxon>Bombycoidea</taxon>
        <taxon>Lasiocampidae</taxon>
        <taxon>Dendrolimus</taxon>
    </lineage>
</organism>
<reference evidence="1 2" key="1">
    <citation type="journal article" date="2021" name="Front. Genet.">
        <title>Chromosome-Level Genome Assembly Reveals Significant Gene Expansion in the Toll and IMD Signaling Pathways of Dendrolimus kikuchii.</title>
        <authorList>
            <person name="Zhou J."/>
            <person name="Wu P."/>
            <person name="Xiong Z."/>
            <person name="Liu N."/>
            <person name="Zhao N."/>
            <person name="Ji M."/>
            <person name="Qiu Y."/>
            <person name="Yang B."/>
        </authorList>
    </citation>
    <scope>NUCLEOTIDE SEQUENCE [LARGE SCALE GENOMIC DNA]</scope>
    <source>
        <strain evidence="1">Ann1</strain>
    </source>
</reference>
<keyword evidence="2" id="KW-1185">Reference proteome</keyword>
<comment type="caution">
    <text evidence="1">The sequence shown here is derived from an EMBL/GenBank/DDBJ whole genome shotgun (WGS) entry which is preliminary data.</text>
</comment>
<protein>
    <submittedName>
        <fullName evidence="1">Uncharacterized protein</fullName>
    </submittedName>
</protein>
<name>A0ACC1CLT4_9NEOP</name>
<evidence type="ECO:0000313" key="2">
    <source>
        <dbReference type="Proteomes" id="UP000824533"/>
    </source>
</evidence>
<dbReference type="EMBL" id="CM034407">
    <property type="protein sequence ID" value="KAJ0172447.1"/>
    <property type="molecule type" value="Genomic_DNA"/>
</dbReference>
<gene>
    <name evidence="1" type="ORF">K1T71_011586</name>
</gene>
<accession>A0ACC1CLT4</accession>
<proteinExistence type="predicted"/>
<sequence length="333" mass="34886">MSDLTSFSTQREVEANETEMANTCLDSCSAAASAPLCSGSTRVDAEGAGDAVAPLHDTGSYFQVVVEKHRHKRSASCRRVPMASSPRADAGSHRIASHPVLFACYNCGACCAVAPPAPAPAPRVPDRELHCTAAPPCDDGPGGLVRDVQEDKLRRVFGSMNGASVRDEDTCVTPIGPDRVEVYRFERGCGEYLRTAGDAREAVCSRAARRPARAARTALAEVLALAGLLLRAPLASLLLVQRCALEVARDAIGGCVRDVSDYALKPALAATFNAAAHPALVFAANAGHALRAATAPFVGMALDALEPLVRVLGAVRLVEVHVYSPPPPPAHPI</sequence>
<dbReference type="Proteomes" id="UP000824533">
    <property type="component" value="Linkage Group LG21"/>
</dbReference>
<evidence type="ECO:0000313" key="1">
    <source>
        <dbReference type="EMBL" id="KAJ0172447.1"/>
    </source>
</evidence>